<feature type="modified residue" description="4-aspartylphosphate" evidence="4">
    <location>
        <position position="57"/>
    </location>
</feature>
<dbReference type="InterPro" id="IPR018060">
    <property type="entry name" value="HTH_AraC"/>
</dbReference>
<accession>A0ABW0HSV2</accession>
<dbReference type="SMART" id="SM00448">
    <property type="entry name" value="REC"/>
    <property type="match status" value="1"/>
</dbReference>
<keyword evidence="1" id="KW-0805">Transcription regulation</keyword>
<gene>
    <name evidence="7" type="ORF">ACFPOF_15815</name>
</gene>
<sequence length="500" mass="55922">MKVLIVDDEQEIREGLRHMLDGMTIGDIRIEAAGAVPDAMAALDFLHVSEVDIVMTDIRMPGMDGLGMAETIRCRYPYTQIIVLSGHGDFAYMQKAMRVGTVDYLLKPVNEPELQGALLRAAHQSNHNLRRNKNMTKAAFAQLPASCKLVMAVDIDDREVARIRELGGRQAISWLMVKVFEEIADELGHLCYVADAIRLDPMNLVIGVFADSQEATQRIADEFSRQFTAFWESSVKLAVSIGRSALFAAGGAEAAPYFQASVALIGRLYGGTGVRQYEEGNEKASDRYAKPDLNALRAALETANATAIASEARKRVDVWLQHEDAEALLRGLEAMFLMMYERLEERYAASLTLRAQQTADLILKLIWSRNKAELKQGVLDQVNRIVETISPEKLEGHVLVAAKAYIRSHMTASLSLTDVAGAVYVSPHYLSHLFRERAGMTFLEYVTALRIEEAKRRLMEPGVKIYEVAEQIGYKSWKHFSRVFKEFTGIGPAEYRRDVT</sequence>
<evidence type="ECO:0000313" key="7">
    <source>
        <dbReference type="EMBL" id="MFC5404211.1"/>
    </source>
</evidence>
<dbReference type="Pfam" id="PF00072">
    <property type="entry name" value="Response_reg"/>
    <property type="match status" value="1"/>
</dbReference>
<dbReference type="SUPFAM" id="SSF52172">
    <property type="entry name" value="CheY-like"/>
    <property type="match status" value="1"/>
</dbReference>
<keyword evidence="8" id="KW-1185">Reference proteome</keyword>
<evidence type="ECO:0000313" key="8">
    <source>
        <dbReference type="Proteomes" id="UP001596113"/>
    </source>
</evidence>
<dbReference type="Gene3D" id="3.40.50.2300">
    <property type="match status" value="1"/>
</dbReference>
<dbReference type="PANTHER" id="PTHR43280">
    <property type="entry name" value="ARAC-FAMILY TRANSCRIPTIONAL REGULATOR"/>
    <property type="match status" value="1"/>
</dbReference>
<proteinExistence type="predicted"/>
<evidence type="ECO:0000256" key="3">
    <source>
        <dbReference type="ARBA" id="ARBA00023163"/>
    </source>
</evidence>
<evidence type="ECO:0000259" key="5">
    <source>
        <dbReference type="PROSITE" id="PS01124"/>
    </source>
</evidence>
<dbReference type="SUPFAM" id="SSF46689">
    <property type="entry name" value="Homeodomain-like"/>
    <property type="match status" value="2"/>
</dbReference>
<evidence type="ECO:0000256" key="2">
    <source>
        <dbReference type="ARBA" id="ARBA00023125"/>
    </source>
</evidence>
<comment type="caution">
    <text evidence="7">The sequence shown here is derived from an EMBL/GenBank/DDBJ whole genome shotgun (WGS) entry which is preliminary data.</text>
</comment>
<dbReference type="SMART" id="SM00342">
    <property type="entry name" value="HTH_ARAC"/>
    <property type="match status" value="1"/>
</dbReference>
<protein>
    <submittedName>
        <fullName evidence="7">Response regulator</fullName>
    </submittedName>
</protein>
<dbReference type="InterPro" id="IPR011006">
    <property type="entry name" value="CheY-like_superfamily"/>
</dbReference>
<dbReference type="RefSeq" id="WP_378134263.1">
    <property type="nucleotide sequence ID" value="NZ_JBHSMI010000025.1"/>
</dbReference>
<organism evidence="7 8">
    <name type="scientific">Cohnella soli</name>
    <dbReference type="NCBI Taxonomy" id="425005"/>
    <lineage>
        <taxon>Bacteria</taxon>
        <taxon>Bacillati</taxon>
        <taxon>Bacillota</taxon>
        <taxon>Bacilli</taxon>
        <taxon>Bacillales</taxon>
        <taxon>Paenibacillaceae</taxon>
        <taxon>Cohnella</taxon>
    </lineage>
</organism>
<evidence type="ECO:0000259" key="6">
    <source>
        <dbReference type="PROSITE" id="PS50110"/>
    </source>
</evidence>
<keyword evidence="3" id="KW-0804">Transcription</keyword>
<evidence type="ECO:0000256" key="4">
    <source>
        <dbReference type="PROSITE-ProRule" id="PRU00169"/>
    </source>
</evidence>
<dbReference type="CDD" id="cd17536">
    <property type="entry name" value="REC_YesN-like"/>
    <property type="match status" value="1"/>
</dbReference>
<dbReference type="InterPro" id="IPR020449">
    <property type="entry name" value="Tscrpt_reg_AraC-type_HTH"/>
</dbReference>
<dbReference type="PROSITE" id="PS01124">
    <property type="entry name" value="HTH_ARAC_FAMILY_2"/>
    <property type="match status" value="1"/>
</dbReference>
<dbReference type="Gene3D" id="1.10.10.60">
    <property type="entry name" value="Homeodomain-like"/>
    <property type="match status" value="2"/>
</dbReference>
<evidence type="ECO:0000256" key="1">
    <source>
        <dbReference type="ARBA" id="ARBA00023015"/>
    </source>
</evidence>
<feature type="domain" description="HTH araC/xylS-type" evidence="5">
    <location>
        <begin position="400"/>
        <end position="498"/>
    </location>
</feature>
<dbReference type="PROSITE" id="PS50110">
    <property type="entry name" value="RESPONSE_REGULATORY"/>
    <property type="match status" value="1"/>
</dbReference>
<dbReference type="EMBL" id="JBHSMI010000025">
    <property type="protein sequence ID" value="MFC5404211.1"/>
    <property type="molecule type" value="Genomic_DNA"/>
</dbReference>
<dbReference type="PANTHER" id="PTHR43280:SF2">
    <property type="entry name" value="HTH-TYPE TRANSCRIPTIONAL REGULATOR EXSA"/>
    <property type="match status" value="1"/>
</dbReference>
<keyword evidence="2" id="KW-0238">DNA-binding</keyword>
<dbReference type="InterPro" id="IPR009057">
    <property type="entry name" value="Homeodomain-like_sf"/>
</dbReference>
<keyword evidence="4" id="KW-0597">Phosphoprotein</keyword>
<dbReference type="Pfam" id="PF12833">
    <property type="entry name" value="HTH_18"/>
    <property type="match status" value="1"/>
</dbReference>
<dbReference type="InterPro" id="IPR001789">
    <property type="entry name" value="Sig_transdc_resp-reg_receiver"/>
</dbReference>
<dbReference type="Proteomes" id="UP001596113">
    <property type="component" value="Unassembled WGS sequence"/>
</dbReference>
<reference evidence="8" key="1">
    <citation type="journal article" date="2019" name="Int. J. Syst. Evol. Microbiol.">
        <title>The Global Catalogue of Microorganisms (GCM) 10K type strain sequencing project: providing services to taxonomists for standard genome sequencing and annotation.</title>
        <authorList>
            <consortium name="The Broad Institute Genomics Platform"/>
            <consortium name="The Broad Institute Genome Sequencing Center for Infectious Disease"/>
            <person name="Wu L."/>
            <person name="Ma J."/>
        </authorList>
    </citation>
    <scope>NUCLEOTIDE SEQUENCE [LARGE SCALE GENOMIC DNA]</scope>
    <source>
        <strain evidence="8">CGMCC 1.18575</strain>
    </source>
</reference>
<dbReference type="PRINTS" id="PR00032">
    <property type="entry name" value="HTHARAC"/>
</dbReference>
<name>A0ABW0HSV2_9BACL</name>
<feature type="domain" description="Response regulatory" evidence="6">
    <location>
        <begin position="2"/>
        <end position="122"/>
    </location>
</feature>